<evidence type="ECO:0000313" key="4">
    <source>
        <dbReference type="Proteomes" id="UP000608850"/>
    </source>
</evidence>
<protein>
    <submittedName>
        <fullName evidence="3">Uncharacterized protein</fullName>
    </submittedName>
</protein>
<dbReference type="InterPro" id="IPR002347">
    <property type="entry name" value="SDR_fam"/>
</dbReference>
<accession>A0A830GE67</accession>
<sequence length="140" mass="14611">MQAEIAQMKQQDAGGVMVNNSSILGQVGFATSSGYVAAKHGVLGLTKTAALENGETGVRVNAVCPGFIDTPLLREGGMEEGSELREQIASKHAMNRLGIPEEVASAVLWHCDDDASFITGEALGVDSATSRNSHRVPSVS</sequence>
<dbReference type="AlphaFoldDB" id="A0A830GE67"/>
<dbReference type="Gene3D" id="3.40.50.720">
    <property type="entry name" value="NAD(P)-binding Rossmann-like Domain"/>
    <property type="match status" value="1"/>
</dbReference>
<dbReference type="InterPro" id="IPR020904">
    <property type="entry name" value="Sc_DH/Rdtase_CS"/>
</dbReference>
<dbReference type="PRINTS" id="PR00081">
    <property type="entry name" value="GDHRDH"/>
</dbReference>
<dbReference type="SUPFAM" id="SSF51735">
    <property type="entry name" value="NAD(P)-binding Rossmann-fold domains"/>
    <property type="match status" value="1"/>
</dbReference>
<comment type="caution">
    <text evidence="3">The sequence shown here is derived from an EMBL/GenBank/DDBJ whole genome shotgun (WGS) entry which is preliminary data.</text>
</comment>
<name>A0A830GE67_9EURY</name>
<evidence type="ECO:0000256" key="1">
    <source>
        <dbReference type="ARBA" id="ARBA00006484"/>
    </source>
</evidence>
<dbReference type="InterPro" id="IPR036291">
    <property type="entry name" value="NAD(P)-bd_dom_sf"/>
</dbReference>
<organism evidence="3 4">
    <name type="scientific">Halarchaeum nitratireducens</name>
    <dbReference type="NCBI Taxonomy" id="489913"/>
    <lineage>
        <taxon>Archaea</taxon>
        <taxon>Methanobacteriati</taxon>
        <taxon>Methanobacteriota</taxon>
        <taxon>Stenosarchaea group</taxon>
        <taxon>Halobacteria</taxon>
        <taxon>Halobacteriales</taxon>
        <taxon>Halobacteriaceae</taxon>
    </lineage>
</organism>
<dbReference type="EMBL" id="BMOQ01000009">
    <property type="protein sequence ID" value="GGN25176.1"/>
    <property type="molecule type" value="Genomic_DNA"/>
</dbReference>
<comment type="similarity">
    <text evidence="1">Belongs to the short-chain dehydrogenases/reductases (SDR) family.</text>
</comment>
<dbReference type="GO" id="GO:0016491">
    <property type="term" value="F:oxidoreductase activity"/>
    <property type="evidence" value="ECO:0007669"/>
    <property type="project" value="UniProtKB-KW"/>
</dbReference>
<dbReference type="PANTHER" id="PTHR24321:SF8">
    <property type="entry name" value="ESTRADIOL 17-BETA-DEHYDROGENASE 8-RELATED"/>
    <property type="match status" value="1"/>
</dbReference>
<reference evidence="3 4" key="1">
    <citation type="journal article" date="2019" name="Int. J. Syst. Evol. Microbiol.">
        <title>The Global Catalogue of Microorganisms (GCM) 10K type strain sequencing project: providing services to taxonomists for standard genome sequencing and annotation.</title>
        <authorList>
            <consortium name="The Broad Institute Genomics Platform"/>
            <consortium name="The Broad Institute Genome Sequencing Center for Infectious Disease"/>
            <person name="Wu L."/>
            <person name="Ma J."/>
        </authorList>
    </citation>
    <scope>NUCLEOTIDE SEQUENCE [LARGE SCALE GENOMIC DNA]</scope>
    <source>
        <strain evidence="3 4">JCM 16331</strain>
    </source>
</reference>
<gene>
    <name evidence="3" type="ORF">GCM10009021_28860</name>
</gene>
<dbReference type="PROSITE" id="PS00061">
    <property type="entry name" value="ADH_SHORT"/>
    <property type="match status" value="1"/>
</dbReference>
<keyword evidence="4" id="KW-1185">Reference proteome</keyword>
<dbReference type="PANTHER" id="PTHR24321">
    <property type="entry name" value="DEHYDROGENASES, SHORT CHAIN"/>
    <property type="match status" value="1"/>
</dbReference>
<evidence type="ECO:0000256" key="2">
    <source>
        <dbReference type="ARBA" id="ARBA00023002"/>
    </source>
</evidence>
<dbReference type="Pfam" id="PF13561">
    <property type="entry name" value="adh_short_C2"/>
    <property type="match status" value="1"/>
</dbReference>
<keyword evidence="2" id="KW-0560">Oxidoreductase</keyword>
<dbReference type="Proteomes" id="UP000608850">
    <property type="component" value="Unassembled WGS sequence"/>
</dbReference>
<proteinExistence type="inferred from homology"/>
<evidence type="ECO:0000313" key="3">
    <source>
        <dbReference type="EMBL" id="GGN25176.1"/>
    </source>
</evidence>